<evidence type="ECO:0000313" key="4">
    <source>
        <dbReference type="Proteomes" id="UP000607796"/>
    </source>
</evidence>
<dbReference type="InterPro" id="IPR036429">
    <property type="entry name" value="SpoA-like_sf"/>
</dbReference>
<evidence type="ECO:0000313" key="3">
    <source>
        <dbReference type="EMBL" id="MBE9635221.1"/>
    </source>
</evidence>
<keyword evidence="3" id="KW-0969">Cilium</keyword>
<dbReference type="Gene3D" id="2.30.330.10">
    <property type="entry name" value="SpoA-like"/>
    <property type="match status" value="1"/>
</dbReference>
<evidence type="ECO:0000259" key="2">
    <source>
        <dbReference type="Pfam" id="PF01052"/>
    </source>
</evidence>
<comment type="caution">
    <text evidence="3">The sequence shown here is derived from an EMBL/GenBank/DDBJ whole genome shotgun (WGS) entry which is preliminary data.</text>
</comment>
<dbReference type="EMBL" id="JADFFK010000001">
    <property type="protein sequence ID" value="MBE9635221.1"/>
    <property type="molecule type" value="Genomic_DNA"/>
</dbReference>
<keyword evidence="3" id="KW-0966">Cell projection</keyword>
<dbReference type="SUPFAM" id="SSF101801">
    <property type="entry name" value="Surface presentation of antigens (SPOA)"/>
    <property type="match status" value="1"/>
</dbReference>
<reference evidence="3 4" key="1">
    <citation type="journal article" date="2021" name="Int. J. Syst. Evol. Microbiol.">
        <title>Salipiger mangrovisoli sp. nov., isolated from mangrove soil and the proposal for the reclassification of Paraphaeobacter pallidus as Salipiger pallidus comb. nov.</title>
        <authorList>
            <person name="Du J."/>
            <person name="Liu Y."/>
            <person name="Pei T."/>
            <person name="Deng M.R."/>
            <person name="Zhu H."/>
        </authorList>
    </citation>
    <scope>NUCLEOTIDE SEQUENCE [LARGE SCALE GENOMIC DNA]</scope>
    <source>
        <strain evidence="3 4">6D45A</strain>
    </source>
</reference>
<keyword evidence="3" id="KW-0282">Flagellum</keyword>
<feature type="domain" description="Flagellar motor switch protein FliN-like C-terminal" evidence="2">
    <location>
        <begin position="194"/>
        <end position="256"/>
    </location>
</feature>
<protein>
    <submittedName>
        <fullName evidence="3">FliM/FliN family flagellar motor switch protein</fullName>
    </submittedName>
</protein>
<name>A0ABR9WVC7_9RHOB</name>
<feature type="region of interest" description="Disordered" evidence="1">
    <location>
        <begin position="299"/>
        <end position="336"/>
    </location>
</feature>
<keyword evidence="4" id="KW-1185">Reference proteome</keyword>
<sequence length="351" mass="37294">MSPAKALRRALSRSADVLWDLALVAHAVEQDHLDQDGVVAQLPSEALLLLLDGPDGVVGFVTLDRDLVTGLTEVQTMLQVTQMPAEPRPFTATDAAMTAPLLDAMLERFARFLEDHPLRAQVEGFRFGAMLEDARAAGLLLDAPGYMMFRAMLDLALGRRRGELRLFLPERPGARRSTPAGQPGTHERKMVLLPAQMRADLGSLRMPLKRAQALRPGDLLPLPPEVLDGVTLHAGPGAPVAGGRLGQVNGMRAVRLSWPHVPAQGDVGTEPSRGPAVGAFGAPQAPAGPAATEEFGLAEMASDLPDLPDLPGSDAGDVDFAASFGAEAQDEDPVAMDFDFDFSAAPIDDEE</sequence>
<organism evidence="3 4">
    <name type="scientific">Salipiger mangrovisoli</name>
    <dbReference type="NCBI Taxonomy" id="2865933"/>
    <lineage>
        <taxon>Bacteria</taxon>
        <taxon>Pseudomonadati</taxon>
        <taxon>Pseudomonadota</taxon>
        <taxon>Alphaproteobacteria</taxon>
        <taxon>Rhodobacterales</taxon>
        <taxon>Roseobacteraceae</taxon>
        <taxon>Salipiger</taxon>
    </lineage>
</organism>
<dbReference type="Pfam" id="PF01052">
    <property type="entry name" value="FliMN_C"/>
    <property type="match status" value="1"/>
</dbReference>
<feature type="compositionally biased region" description="Low complexity" evidence="1">
    <location>
        <begin position="301"/>
        <end position="315"/>
    </location>
</feature>
<dbReference type="InterPro" id="IPR001543">
    <property type="entry name" value="FliN-like_C"/>
</dbReference>
<gene>
    <name evidence="3" type="ORF">IQ782_00055</name>
</gene>
<evidence type="ECO:0000256" key="1">
    <source>
        <dbReference type="SAM" id="MobiDB-lite"/>
    </source>
</evidence>
<accession>A0ABR9WVC7</accession>
<dbReference type="Proteomes" id="UP000607796">
    <property type="component" value="Unassembled WGS sequence"/>
</dbReference>
<proteinExistence type="predicted"/>